<evidence type="ECO:0000256" key="1">
    <source>
        <dbReference type="SAM" id="MobiDB-lite"/>
    </source>
</evidence>
<proteinExistence type="predicted"/>
<sequence length="313" mass="33109">MMSGMTMGDGDAGGRLFPEDLDGVDPVAAVMLADACRSLAAYPDLVAVGALFTAAERVAAGWQVVCPPDPLPQGARELLADHLDDLAARTDGTAARELREASGTLRSGPRDAVTAAGRRFAIVRVERLVRTGPDGPEPPRPSDPDPRPASLPASYRRPYDLLSDEGTGSDLATAELLCQVLDAAACSGNEPSGAFLTPVTLAPAFTVAERVPAGPPGQGRRRRWRPVGRLHATPQQARDSLIGYLRDVAPVVEGLGETDAAAYAEAAELLAEETRRNGIAVAGRRFRIVRIERITLMGPQGPEPPRPTDFDAR</sequence>
<dbReference type="InterPro" id="IPR045998">
    <property type="entry name" value="DUF5954"/>
</dbReference>
<gene>
    <name evidence="2" type="ORF">GCM10009727_46760</name>
</gene>
<comment type="caution">
    <text evidence="2">The sequence shown here is derived from an EMBL/GenBank/DDBJ whole genome shotgun (WGS) entry which is preliminary data.</text>
</comment>
<name>A0ABN2ZQD9_9ACTN</name>
<dbReference type="Pfam" id="PF19379">
    <property type="entry name" value="DUF5954"/>
    <property type="match status" value="1"/>
</dbReference>
<keyword evidence="3" id="KW-1185">Reference proteome</keyword>
<organism evidence="2 3">
    <name type="scientific">Actinomadura napierensis</name>
    <dbReference type="NCBI Taxonomy" id="267854"/>
    <lineage>
        <taxon>Bacteria</taxon>
        <taxon>Bacillati</taxon>
        <taxon>Actinomycetota</taxon>
        <taxon>Actinomycetes</taxon>
        <taxon>Streptosporangiales</taxon>
        <taxon>Thermomonosporaceae</taxon>
        <taxon>Actinomadura</taxon>
    </lineage>
</organism>
<evidence type="ECO:0000313" key="2">
    <source>
        <dbReference type="EMBL" id="GAA2145877.1"/>
    </source>
</evidence>
<dbReference type="EMBL" id="BAAAMR010000042">
    <property type="protein sequence ID" value="GAA2145877.1"/>
    <property type="molecule type" value="Genomic_DNA"/>
</dbReference>
<accession>A0ABN2ZQD9</accession>
<evidence type="ECO:0000313" key="3">
    <source>
        <dbReference type="Proteomes" id="UP001501020"/>
    </source>
</evidence>
<protein>
    <recommendedName>
        <fullName evidence="4">PE-PGRS family protein</fullName>
    </recommendedName>
</protein>
<dbReference type="Proteomes" id="UP001501020">
    <property type="component" value="Unassembled WGS sequence"/>
</dbReference>
<feature type="region of interest" description="Disordered" evidence="1">
    <location>
        <begin position="128"/>
        <end position="154"/>
    </location>
</feature>
<reference evidence="2 3" key="1">
    <citation type="journal article" date="2019" name="Int. J. Syst. Evol. Microbiol.">
        <title>The Global Catalogue of Microorganisms (GCM) 10K type strain sequencing project: providing services to taxonomists for standard genome sequencing and annotation.</title>
        <authorList>
            <consortium name="The Broad Institute Genomics Platform"/>
            <consortium name="The Broad Institute Genome Sequencing Center for Infectious Disease"/>
            <person name="Wu L."/>
            <person name="Ma J."/>
        </authorList>
    </citation>
    <scope>NUCLEOTIDE SEQUENCE [LARGE SCALE GENOMIC DNA]</scope>
    <source>
        <strain evidence="2 3">JCM 13850</strain>
    </source>
</reference>
<evidence type="ECO:0008006" key="4">
    <source>
        <dbReference type="Google" id="ProtNLM"/>
    </source>
</evidence>